<comment type="subcellular location">
    <subcellularLocation>
        <location evidence="1">Golgi apparatus membrane</location>
        <topology evidence="1">Single-pass type II membrane protein</topology>
    </subcellularLocation>
</comment>
<evidence type="ECO:0000256" key="5">
    <source>
        <dbReference type="ARBA" id="ARBA00022968"/>
    </source>
</evidence>
<evidence type="ECO:0000256" key="3">
    <source>
        <dbReference type="ARBA" id="ARBA00022679"/>
    </source>
</evidence>
<evidence type="ECO:0000256" key="4">
    <source>
        <dbReference type="ARBA" id="ARBA00022692"/>
    </source>
</evidence>
<gene>
    <name evidence="10" type="ORF">BRAFLDRAFT_125194</name>
</gene>
<keyword evidence="8" id="KW-0472">Membrane</keyword>
<dbReference type="GO" id="GO:0001733">
    <property type="term" value="F:galactosylceramide sulfotransferase activity"/>
    <property type="evidence" value="ECO:0007669"/>
    <property type="project" value="InterPro"/>
</dbReference>
<keyword evidence="6" id="KW-1133">Transmembrane helix</keyword>
<evidence type="ECO:0000313" key="10">
    <source>
        <dbReference type="EMBL" id="EEN45497.1"/>
    </source>
</evidence>
<dbReference type="PANTHER" id="PTHR14647">
    <property type="entry name" value="GALACTOSE-3-O-SULFOTRANSFERASE"/>
    <property type="match status" value="1"/>
</dbReference>
<keyword evidence="9" id="KW-0325">Glycoprotein</keyword>
<keyword evidence="5" id="KW-0735">Signal-anchor</keyword>
<name>C3ZPK0_BRAFL</name>
<proteinExistence type="inferred from homology"/>
<dbReference type="InterPro" id="IPR009729">
    <property type="entry name" value="Gal-3-0_sulfotransfrase"/>
</dbReference>
<accession>C3ZPK0</accession>
<dbReference type="AlphaFoldDB" id="C3ZPK0"/>
<dbReference type="Pfam" id="PF06990">
    <property type="entry name" value="Gal-3-0_sulfotr"/>
    <property type="match status" value="1"/>
</dbReference>
<keyword evidence="7" id="KW-0333">Golgi apparatus</keyword>
<dbReference type="Gene3D" id="3.40.50.300">
    <property type="entry name" value="P-loop containing nucleotide triphosphate hydrolases"/>
    <property type="match status" value="1"/>
</dbReference>
<keyword evidence="3" id="KW-0808">Transferase</keyword>
<evidence type="ECO:0000256" key="1">
    <source>
        <dbReference type="ARBA" id="ARBA00004323"/>
    </source>
</evidence>
<dbReference type="InParanoid" id="C3ZPK0"/>
<evidence type="ECO:0000256" key="7">
    <source>
        <dbReference type="ARBA" id="ARBA00023034"/>
    </source>
</evidence>
<evidence type="ECO:0000256" key="2">
    <source>
        <dbReference type="ARBA" id="ARBA00008124"/>
    </source>
</evidence>
<comment type="similarity">
    <text evidence="2">Belongs to the galactose-3-O-sulfotransferase family.</text>
</comment>
<dbReference type="GO" id="GO:0000139">
    <property type="term" value="C:Golgi membrane"/>
    <property type="evidence" value="ECO:0007669"/>
    <property type="project" value="UniProtKB-SubCell"/>
</dbReference>
<dbReference type="EMBL" id="GG666658">
    <property type="protein sequence ID" value="EEN45497.1"/>
    <property type="molecule type" value="Genomic_DNA"/>
</dbReference>
<evidence type="ECO:0000256" key="6">
    <source>
        <dbReference type="ARBA" id="ARBA00022989"/>
    </source>
</evidence>
<evidence type="ECO:0000256" key="8">
    <source>
        <dbReference type="ARBA" id="ARBA00023136"/>
    </source>
</evidence>
<dbReference type="InterPro" id="IPR027417">
    <property type="entry name" value="P-loop_NTPase"/>
</dbReference>
<sequence length="477" mass="55842">MSPDFSTTLVLSEKSMNVGTKELSSSPFIKCNKTPAKEAVSSGECSARTNFVFIKVHKAGSSTTTPIVARYAHQKNLTVMFPLGRGTLSWPNIPRVNDYVHTLDEKYSVLFHHTVYNKEWMESKFPANTAYLAILREPFSHLKSSFNFYRLDRILPFKNRENPLKEFLRNPAKYPTSGVVQGILVDKTRNAQAFDMGYPVEKDRDMQYGREYIKQLDRDFTLILILEYLDHSLVMLKRLMCWETRDMLYITESRNSKTYPYKSYRPTEAERAAHRQWSPVEYAMYNHFNQTLWRKIDEQGPDFFEELEFFRQVNKQVNDFCSHSKGKRKKGKDLPTKHIPESPWSESFDITPHFCTLLGMDYSSIDYLIRTKQGRPTLKKPCEQQKVQLKPNLFFLLDGRPGFETLADVMKYNPKKSKKPLNHEQSDILGRLAKSFQKCKKKQKHLKDHFHEVAGNFKVKVDKNIPKEMFDFLKEDS</sequence>
<dbReference type="GO" id="GO:0009247">
    <property type="term" value="P:glycolipid biosynthetic process"/>
    <property type="evidence" value="ECO:0007669"/>
    <property type="project" value="InterPro"/>
</dbReference>
<protein>
    <submittedName>
        <fullName evidence="10">Uncharacterized protein</fullName>
    </submittedName>
</protein>
<reference evidence="10" key="1">
    <citation type="journal article" date="2008" name="Nature">
        <title>The amphioxus genome and the evolution of the chordate karyotype.</title>
        <authorList>
            <consortium name="US DOE Joint Genome Institute (JGI-PGF)"/>
            <person name="Putnam N.H."/>
            <person name="Butts T."/>
            <person name="Ferrier D.E.K."/>
            <person name="Furlong R.F."/>
            <person name="Hellsten U."/>
            <person name="Kawashima T."/>
            <person name="Robinson-Rechavi M."/>
            <person name="Shoguchi E."/>
            <person name="Terry A."/>
            <person name="Yu J.-K."/>
            <person name="Benito-Gutierrez E.L."/>
            <person name="Dubchak I."/>
            <person name="Garcia-Fernandez J."/>
            <person name="Gibson-Brown J.J."/>
            <person name="Grigoriev I.V."/>
            <person name="Horton A.C."/>
            <person name="de Jong P.J."/>
            <person name="Jurka J."/>
            <person name="Kapitonov V.V."/>
            <person name="Kohara Y."/>
            <person name="Kuroki Y."/>
            <person name="Lindquist E."/>
            <person name="Lucas S."/>
            <person name="Osoegawa K."/>
            <person name="Pennacchio L.A."/>
            <person name="Salamov A.A."/>
            <person name="Satou Y."/>
            <person name="Sauka-Spengler T."/>
            <person name="Schmutz J."/>
            <person name="Shin-I T."/>
            <person name="Toyoda A."/>
            <person name="Bronner-Fraser M."/>
            <person name="Fujiyama A."/>
            <person name="Holland L.Z."/>
            <person name="Holland P.W.H."/>
            <person name="Satoh N."/>
            <person name="Rokhsar D.S."/>
        </authorList>
    </citation>
    <scope>NUCLEOTIDE SEQUENCE [LARGE SCALE GENOMIC DNA]</scope>
    <source>
        <strain evidence="10">S238N-H82</strain>
        <tissue evidence="10">Testes</tissue>
    </source>
</reference>
<organism>
    <name type="scientific">Branchiostoma floridae</name>
    <name type="common">Florida lancelet</name>
    <name type="synonym">Amphioxus</name>
    <dbReference type="NCBI Taxonomy" id="7739"/>
    <lineage>
        <taxon>Eukaryota</taxon>
        <taxon>Metazoa</taxon>
        <taxon>Chordata</taxon>
        <taxon>Cephalochordata</taxon>
        <taxon>Leptocardii</taxon>
        <taxon>Amphioxiformes</taxon>
        <taxon>Branchiostomatidae</taxon>
        <taxon>Branchiostoma</taxon>
    </lineage>
</organism>
<dbReference type="PANTHER" id="PTHR14647:SF87">
    <property type="entry name" value="PUTATIVE-RELATED"/>
    <property type="match status" value="1"/>
</dbReference>
<keyword evidence="4" id="KW-0812">Transmembrane</keyword>
<evidence type="ECO:0000256" key="9">
    <source>
        <dbReference type="ARBA" id="ARBA00023180"/>
    </source>
</evidence>